<accession>A0A291RLL4</accession>
<evidence type="ECO:0000313" key="3">
    <source>
        <dbReference type="Proteomes" id="UP000221961"/>
    </source>
</evidence>
<gene>
    <name evidence="2" type="ORF">CRH09_20250</name>
</gene>
<dbReference type="InterPro" id="IPR010427">
    <property type="entry name" value="DUF1023"/>
</dbReference>
<dbReference type="AlphaFoldDB" id="A0A291RLL4"/>
<dbReference type="Pfam" id="PF06259">
    <property type="entry name" value="Abhydrolase_8"/>
    <property type="match status" value="1"/>
</dbReference>
<reference evidence="2 3" key="1">
    <citation type="submission" date="2017-10" db="EMBL/GenBank/DDBJ databases">
        <title>Comparative genomics between pathogenic Norcardia.</title>
        <authorList>
            <person name="Zeng L."/>
        </authorList>
    </citation>
    <scope>NUCLEOTIDE SEQUENCE [LARGE SCALE GENOMIC DNA]</scope>
    <source>
        <strain evidence="2 3">NC_YFY_NT001</strain>
    </source>
</reference>
<evidence type="ECO:0000313" key="2">
    <source>
        <dbReference type="EMBL" id="ATL68170.1"/>
    </source>
</evidence>
<dbReference type="EMBL" id="CP023778">
    <property type="protein sequence ID" value="ATL68170.1"/>
    <property type="molecule type" value="Genomic_DNA"/>
</dbReference>
<sequence length="539" mass="57668">MVTFAADLAAQNDTFTKRVEQMNHDVDTTMNSWQGEAAAAASARGLSQELAGNHLSETVVTLADHFNGYGSELDGYRTALLAIVDGELQFAGLSVDDDGNVTAPTLPSATNSAANSIAAGLVQQALHGHAAGFQARIKTLLTQFGDTENKAAQAITTELQLLGVYEKTPDGPPVRAQVQDILDGKAQLPTDPQKLHDLWNTLTPAEKDALYRHDHSIGNQDGIPQADRDHYNRQRLSELREHAQDRLDQLKKYYGPIFPFAEKSDRPEGQQIQALKTQIAGYNAVAGQLNSHNGIPRLLSTIDDQGRAAIALRNPDTAQNVVTYVPGTGSKTTEISGGVDRAESMRRAAEQWDPSKKTSVVTWYGYSAPQSIPDATGTAYADNAAGRLDNFQEGLRVTHDGPRATDTVIGHSYGTTVVGHAASHGHTLDADKVILVASPGIGVDNPSQLSLNGIAPGDVHNHLYSTTAQYDPIRLTPNFVLGSQPVDTPGFGTSFHSGGPAGPWYQLGWNSADHSGYWDNNNPALDNMAKIITGKGEAS</sequence>
<dbReference type="KEGG" id="ntp:CRH09_20250"/>
<protein>
    <recommendedName>
        <fullName evidence="1">DUF1023 domain-containing protein</fullName>
    </recommendedName>
</protein>
<name>A0A291RLL4_9NOCA</name>
<feature type="domain" description="DUF1023" evidence="1">
    <location>
        <begin position="304"/>
        <end position="478"/>
    </location>
</feature>
<dbReference type="SUPFAM" id="SSF53474">
    <property type="entry name" value="alpha/beta-Hydrolases"/>
    <property type="match status" value="1"/>
</dbReference>
<organism evidence="2 3">
    <name type="scientific">Nocardia terpenica</name>
    <dbReference type="NCBI Taxonomy" id="455432"/>
    <lineage>
        <taxon>Bacteria</taxon>
        <taxon>Bacillati</taxon>
        <taxon>Actinomycetota</taxon>
        <taxon>Actinomycetes</taxon>
        <taxon>Mycobacteriales</taxon>
        <taxon>Nocardiaceae</taxon>
        <taxon>Nocardia</taxon>
    </lineage>
</organism>
<evidence type="ECO:0000259" key="1">
    <source>
        <dbReference type="Pfam" id="PF06259"/>
    </source>
</evidence>
<dbReference type="Proteomes" id="UP000221961">
    <property type="component" value="Chromosome"/>
</dbReference>
<dbReference type="InterPro" id="IPR029058">
    <property type="entry name" value="AB_hydrolase_fold"/>
</dbReference>
<proteinExistence type="predicted"/>